<protein>
    <submittedName>
        <fullName evidence="2">Uncharacterized protein</fullName>
    </submittedName>
</protein>
<gene>
    <name evidence="2" type="ORF">RBEAN4_0565</name>
</gene>
<keyword evidence="1" id="KW-0472">Membrane</keyword>
<accession>A0A0F3QBR9</accession>
<keyword evidence="1" id="KW-1133">Transmembrane helix</keyword>
<evidence type="ECO:0000313" key="3">
    <source>
        <dbReference type="Proteomes" id="UP000033661"/>
    </source>
</evidence>
<evidence type="ECO:0000256" key="1">
    <source>
        <dbReference type="SAM" id="Phobius"/>
    </source>
</evidence>
<dbReference type="AlphaFoldDB" id="A0A0F3QBR9"/>
<evidence type="ECO:0000313" key="2">
    <source>
        <dbReference type="EMBL" id="KJV89586.1"/>
    </source>
</evidence>
<dbReference type="Proteomes" id="UP000033661">
    <property type="component" value="Unassembled WGS sequence"/>
</dbReference>
<keyword evidence="1" id="KW-0812">Transmembrane</keyword>
<name>A0A0F3QBR9_RICBE</name>
<dbReference type="PATRIC" id="fig|1359193.3.peg.549"/>
<comment type="caution">
    <text evidence="2">The sequence shown here is derived from an EMBL/GenBank/DDBJ whole genome shotgun (WGS) entry which is preliminary data.</text>
</comment>
<feature type="transmembrane region" description="Helical" evidence="1">
    <location>
        <begin position="193"/>
        <end position="214"/>
    </location>
</feature>
<reference evidence="2 3" key="1">
    <citation type="submission" date="2015-02" db="EMBL/GenBank/DDBJ databases">
        <title>Genome Sequencing of Rickettsiales.</title>
        <authorList>
            <person name="Daugherty S.C."/>
            <person name="Su Q."/>
            <person name="Abolude K."/>
            <person name="Beier-Sexton M."/>
            <person name="Carlyon J.A."/>
            <person name="Carter R."/>
            <person name="Day N.P."/>
            <person name="Dumler S.J."/>
            <person name="Dyachenko V."/>
            <person name="Godinez A."/>
            <person name="Kurtti T.J."/>
            <person name="Lichay M."/>
            <person name="Mullins K.E."/>
            <person name="Ott S."/>
            <person name="Pappas-Brown V."/>
            <person name="Paris D.H."/>
            <person name="Patel P."/>
            <person name="Richards A.L."/>
            <person name="Sadzewicz L."/>
            <person name="Sears K."/>
            <person name="Seidman D."/>
            <person name="Sengamalay N."/>
            <person name="Stenos J."/>
            <person name="Tallon L.J."/>
            <person name="Vincent G."/>
            <person name="Fraser C.M."/>
            <person name="Munderloh U."/>
            <person name="Dunning-Hotopp J.C."/>
        </authorList>
    </citation>
    <scope>NUCLEOTIDE SEQUENCE [LARGE SCALE GENOMIC DNA]</scope>
    <source>
        <strain evidence="2 3">RML An4</strain>
    </source>
</reference>
<dbReference type="EMBL" id="LAOI01000001">
    <property type="protein sequence ID" value="KJV89586.1"/>
    <property type="molecule type" value="Genomic_DNA"/>
</dbReference>
<proteinExistence type="predicted"/>
<dbReference type="RefSeq" id="WP_011477417.1">
    <property type="nucleotide sequence ID" value="NZ_LAOI01000001.1"/>
</dbReference>
<keyword evidence="3" id="KW-1185">Reference proteome</keyword>
<sequence>MPSFQCIATLPRDLRTGPHDPLPPVHTIGEKLIAAFPYPSLMTNQTTNMLIEFGKCTQGVAYNVVNWGSKLLRSCPDDSKHSINKVIKDGSRISFVFDGPFEIFSNGTVNFWGTSYNVVGNVIKEGSTAVLRAFNTTSACSSSNLRSDLFPDSAIVVQDVGIASGWRIADEDNPDGLAMQNSDLAITSGLASFGTQMVVMVCGVLFSICAIFKIREYCKGERKKSLDLDEIYPDDVHHYRLNDKFTGHNGNVYQYNEDRDVYELAGEATSHV</sequence>
<organism evidence="2 3">
    <name type="scientific">Rickettsia bellii str. RML An4</name>
    <dbReference type="NCBI Taxonomy" id="1359193"/>
    <lineage>
        <taxon>Bacteria</taxon>
        <taxon>Pseudomonadati</taxon>
        <taxon>Pseudomonadota</taxon>
        <taxon>Alphaproteobacteria</taxon>
        <taxon>Rickettsiales</taxon>
        <taxon>Rickettsiaceae</taxon>
        <taxon>Rickettsieae</taxon>
        <taxon>Rickettsia</taxon>
        <taxon>belli group</taxon>
    </lineage>
</organism>